<proteinExistence type="predicted"/>
<evidence type="ECO:0008006" key="5">
    <source>
        <dbReference type="Google" id="ProtNLM"/>
    </source>
</evidence>
<feature type="chain" id="PRO_5046721601" description="Tail collar domain" evidence="2">
    <location>
        <begin position="19"/>
        <end position="292"/>
    </location>
</feature>
<name>A0ABY4HMP8_9FLAO</name>
<evidence type="ECO:0000313" key="4">
    <source>
        <dbReference type="Proteomes" id="UP000830454"/>
    </source>
</evidence>
<organism evidence="3 4">
    <name type="scientific">Flavobacterium sediminilitoris</name>
    <dbReference type="NCBI Taxonomy" id="2024526"/>
    <lineage>
        <taxon>Bacteria</taxon>
        <taxon>Pseudomonadati</taxon>
        <taxon>Bacteroidota</taxon>
        <taxon>Flavobacteriia</taxon>
        <taxon>Flavobacteriales</taxon>
        <taxon>Flavobacteriaceae</taxon>
        <taxon>Flavobacterium</taxon>
    </lineage>
</organism>
<feature type="compositionally biased region" description="Low complexity" evidence="1">
    <location>
        <begin position="233"/>
        <end position="245"/>
    </location>
</feature>
<keyword evidence="4" id="KW-1185">Reference proteome</keyword>
<dbReference type="RefSeq" id="WP_246915584.1">
    <property type="nucleotide sequence ID" value="NZ_CP090145.1"/>
</dbReference>
<dbReference type="EMBL" id="CP090145">
    <property type="protein sequence ID" value="UOX32739.1"/>
    <property type="molecule type" value="Genomic_DNA"/>
</dbReference>
<dbReference type="Proteomes" id="UP000830454">
    <property type="component" value="Chromosome"/>
</dbReference>
<reference evidence="3" key="2">
    <citation type="submission" date="2022-04" db="EMBL/GenBank/DDBJ databases">
        <title>Complete Genome Sequence of Flavobacterium sediminilitoris YSM-43, Isolated from a Tidal Sediment.</title>
        <authorList>
            <person name="Lee P.A."/>
        </authorList>
    </citation>
    <scope>NUCLEOTIDE SEQUENCE</scope>
    <source>
        <strain evidence="3">YSM-43</strain>
    </source>
</reference>
<evidence type="ECO:0000313" key="3">
    <source>
        <dbReference type="EMBL" id="UOX32739.1"/>
    </source>
</evidence>
<feature type="region of interest" description="Disordered" evidence="1">
    <location>
        <begin position="185"/>
        <end position="275"/>
    </location>
</feature>
<evidence type="ECO:0000256" key="1">
    <source>
        <dbReference type="SAM" id="MobiDB-lite"/>
    </source>
</evidence>
<sequence length="292" mass="31399">MKKYIYLRIVLMSNFFYAQIGVGTNNPEAALDVKNDTYGTLFIPRASLTSIGDKTTIVNPDGTSLAESTLIYNDGLSSLKPEGFYYWSNNNDSWICMTCKNDYGDVTYSLKTTDFEGWYLLDGRSITSLPDNAKMVAQSLGMTTNLPNTLDKVLKGKTPSETITSSVGSNIISISQANLPNIDFTGTTSSTGNHNHTGTTSSNGNHSHSYTDRGNSTVNANYDNRGDSGTIADDTSSSYTTGTDGNHNHTLDINAGGNHNHTATVNSGGGNTTVNSTRLSLVTNVFIYLGEK</sequence>
<feature type="compositionally biased region" description="Polar residues" evidence="1">
    <location>
        <begin position="185"/>
        <end position="222"/>
    </location>
</feature>
<evidence type="ECO:0000256" key="2">
    <source>
        <dbReference type="SAM" id="SignalP"/>
    </source>
</evidence>
<gene>
    <name evidence="3" type="ORF">LXD69_11880</name>
</gene>
<accession>A0ABY4HMP8</accession>
<protein>
    <recommendedName>
        <fullName evidence="5">Tail collar domain</fullName>
    </recommendedName>
</protein>
<keyword evidence="2" id="KW-0732">Signal</keyword>
<feature type="compositionally biased region" description="Polar residues" evidence="1">
    <location>
        <begin position="257"/>
        <end position="275"/>
    </location>
</feature>
<feature type="signal peptide" evidence="2">
    <location>
        <begin position="1"/>
        <end position="18"/>
    </location>
</feature>
<reference evidence="3" key="1">
    <citation type="submission" date="2021-12" db="EMBL/GenBank/DDBJ databases">
        <authorList>
            <person name="Cha I.-T."/>
            <person name="Lee K.-E."/>
            <person name="Park S.-J."/>
        </authorList>
    </citation>
    <scope>NUCLEOTIDE SEQUENCE</scope>
    <source>
        <strain evidence="3">YSM-43</strain>
    </source>
</reference>